<dbReference type="InterPro" id="IPR050398">
    <property type="entry name" value="HssS/ArlS-like"/>
</dbReference>
<dbReference type="Proteomes" id="UP000809829">
    <property type="component" value="Unassembled WGS sequence"/>
</dbReference>
<keyword evidence="8" id="KW-0547">Nucleotide-binding</keyword>
<keyword evidence="12" id="KW-0902">Two-component regulatory system</keyword>
<accession>A0ABS2QRS9</accession>
<reference evidence="17 18" key="1">
    <citation type="submission" date="2021-01" db="EMBL/GenBank/DDBJ databases">
        <title>Genomic Encyclopedia of Type Strains, Phase IV (KMG-IV): sequencing the most valuable type-strain genomes for metagenomic binning, comparative biology and taxonomic classification.</title>
        <authorList>
            <person name="Goeker M."/>
        </authorList>
    </citation>
    <scope>NUCLEOTIDE SEQUENCE [LARGE SCALE GENOMIC DNA]</scope>
    <source>
        <strain evidence="17 18">DSM 104297</strain>
    </source>
</reference>
<evidence type="ECO:0000256" key="2">
    <source>
        <dbReference type="ARBA" id="ARBA00004651"/>
    </source>
</evidence>
<dbReference type="SUPFAM" id="SSF55874">
    <property type="entry name" value="ATPase domain of HSP90 chaperone/DNA topoisomerase II/histidine kinase"/>
    <property type="match status" value="1"/>
</dbReference>
<dbReference type="SUPFAM" id="SSF47384">
    <property type="entry name" value="Homodimeric domain of signal transducing histidine kinase"/>
    <property type="match status" value="1"/>
</dbReference>
<dbReference type="SUPFAM" id="SSF158472">
    <property type="entry name" value="HAMP domain-like"/>
    <property type="match status" value="1"/>
</dbReference>
<dbReference type="PROSITE" id="PS50109">
    <property type="entry name" value="HIS_KIN"/>
    <property type="match status" value="1"/>
</dbReference>
<keyword evidence="13 14" id="KW-0472">Membrane</keyword>
<evidence type="ECO:0000259" key="16">
    <source>
        <dbReference type="PROSITE" id="PS50885"/>
    </source>
</evidence>
<comment type="subcellular location">
    <subcellularLocation>
        <location evidence="2">Cell membrane</location>
        <topology evidence="2">Multi-pass membrane protein</topology>
    </subcellularLocation>
</comment>
<evidence type="ECO:0000256" key="12">
    <source>
        <dbReference type="ARBA" id="ARBA00023012"/>
    </source>
</evidence>
<comment type="catalytic activity">
    <reaction evidence="1">
        <text>ATP + protein L-histidine = ADP + protein N-phospho-L-histidine.</text>
        <dbReference type="EC" id="2.7.13.3"/>
    </reaction>
</comment>
<feature type="domain" description="HAMP" evidence="16">
    <location>
        <begin position="188"/>
        <end position="240"/>
    </location>
</feature>
<evidence type="ECO:0000256" key="11">
    <source>
        <dbReference type="ARBA" id="ARBA00022989"/>
    </source>
</evidence>
<keyword evidence="5" id="KW-0597">Phosphoprotein</keyword>
<evidence type="ECO:0000313" key="17">
    <source>
        <dbReference type="EMBL" id="MBM7702156.1"/>
    </source>
</evidence>
<feature type="transmembrane region" description="Helical" evidence="14">
    <location>
        <begin position="166"/>
        <end position="187"/>
    </location>
</feature>
<dbReference type="GO" id="GO:0016301">
    <property type="term" value="F:kinase activity"/>
    <property type="evidence" value="ECO:0007669"/>
    <property type="project" value="UniProtKB-KW"/>
</dbReference>
<protein>
    <recommendedName>
        <fullName evidence="3">histidine kinase</fullName>
        <ecNumber evidence="3">2.7.13.3</ecNumber>
    </recommendedName>
</protein>
<comment type="caution">
    <text evidence="17">The sequence shown here is derived from an EMBL/GenBank/DDBJ whole genome shotgun (WGS) entry which is preliminary data.</text>
</comment>
<dbReference type="RefSeq" id="WP_205184509.1">
    <property type="nucleotide sequence ID" value="NZ_JAFBFC010000001.1"/>
</dbReference>
<dbReference type="Gene3D" id="1.10.287.130">
    <property type="match status" value="1"/>
</dbReference>
<dbReference type="Pfam" id="PF00512">
    <property type="entry name" value="HisKA"/>
    <property type="match status" value="1"/>
</dbReference>
<dbReference type="EC" id="2.7.13.3" evidence="3"/>
<organism evidence="17 18">
    <name type="scientific">Priestia iocasae</name>
    <dbReference type="NCBI Taxonomy" id="2291674"/>
    <lineage>
        <taxon>Bacteria</taxon>
        <taxon>Bacillati</taxon>
        <taxon>Bacillota</taxon>
        <taxon>Bacilli</taxon>
        <taxon>Bacillales</taxon>
        <taxon>Bacillaceae</taxon>
        <taxon>Priestia</taxon>
    </lineage>
</organism>
<sequence>MKFHQSLLAKYLTVVVVAILLLPLSIPTLSIVIYMPPILYNEGMKPYEGPSDFEKKWHKEAKKLEGATNEEINQALLLFQQRYPHAEMFWVDESGETRASFPKDRTLPKRWTAAQSIQFMKDSFDADPFTVVAFIGENRSNGFMVLKIEREHLKLPIERVGKEYEYMFMGVVVIVMTLFIFCSWIFFQRIRKRLMRLQHAMEQKGDSGIPNLVERKEMDEIGQLEESFNVMIQQLEDSKRRQQEEETLRRELIMNLSHDLRTPLTTVRAHAYSLQKEALSHAGKESLQLIDHKIQFVSHLMDNLLSYTLLSSGKYSHESKQVEIGRLIRQSLVAWYPIFEEKDFKIDIRLPEEKVEWIVDQQWMERILDNLFQNINRHAVQGKYVGVSLNQTTLVISDKGSGFSNETNEKGAGVGLAVVDMMLKEMGLQWRIDSTDRGTTIFIQKR</sequence>
<dbReference type="Gene3D" id="3.30.565.10">
    <property type="entry name" value="Histidine kinase-like ATPase, C-terminal domain"/>
    <property type="match status" value="1"/>
</dbReference>
<feature type="transmembrane region" description="Helical" evidence="14">
    <location>
        <begin position="12"/>
        <end position="35"/>
    </location>
</feature>
<dbReference type="PANTHER" id="PTHR45528">
    <property type="entry name" value="SENSOR HISTIDINE KINASE CPXA"/>
    <property type="match status" value="1"/>
</dbReference>
<evidence type="ECO:0000256" key="3">
    <source>
        <dbReference type="ARBA" id="ARBA00012438"/>
    </source>
</evidence>
<keyword evidence="9 17" id="KW-0418">Kinase</keyword>
<evidence type="ECO:0000256" key="6">
    <source>
        <dbReference type="ARBA" id="ARBA00022679"/>
    </source>
</evidence>
<evidence type="ECO:0000259" key="15">
    <source>
        <dbReference type="PROSITE" id="PS50109"/>
    </source>
</evidence>
<dbReference type="InterPro" id="IPR036097">
    <property type="entry name" value="HisK_dim/P_sf"/>
</dbReference>
<evidence type="ECO:0000256" key="13">
    <source>
        <dbReference type="ARBA" id="ARBA00023136"/>
    </source>
</evidence>
<keyword evidence="7 14" id="KW-0812">Transmembrane</keyword>
<keyword evidence="10" id="KW-0067">ATP-binding</keyword>
<keyword evidence="18" id="KW-1185">Reference proteome</keyword>
<dbReference type="PROSITE" id="PS50885">
    <property type="entry name" value="HAMP"/>
    <property type="match status" value="1"/>
</dbReference>
<keyword evidence="11 14" id="KW-1133">Transmembrane helix</keyword>
<keyword evidence="6" id="KW-0808">Transferase</keyword>
<dbReference type="InterPro" id="IPR036890">
    <property type="entry name" value="HATPase_C_sf"/>
</dbReference>
<dbReference type="InterPro" id="IPR003661">
    <property type="entry name" value="HisK_dim/P_dom"/>
</dbReference>
<keyword evidence="4" id="KW-1003">Cell membrane</keyword>
<dbReference type="InterPro" id="IPR003660">
    <property type="entry name" value="HAMP_dom"/>
</dbReference>
<evidence type="ECO:0000256" key="1">
    <source>
        <dbReference type="ARBA" id="ARBA00000085"/>
    </source>
</evidence>
<name>A0ABS2QRS9_9BACI</name>
<evidence type="ECO:0000256" key="8">
    <source>
        <dbReference type="ARBA" id="ARBA00022741"/>
    </source>
</evidence>
<evidence type="ECO:0000313" key="18">
    <source>
        <dbReference type="Proteomes" id="UP000809829"/>
    </source>
</evidence>
<evidence type="ECO:0000256" key="10">
    <source>
        <dbReference type="ARBA" id="ARBA00022840"/>
    </source>
</evidence>
<dbReference type="CDD" id="cd00082">
    <property type="entry name" value="HisKA"/>
    <property type="match status" value="1"/>
</dbReference>
<dbReference type="Gene3D" id="6.10.340.10">
    <property type="match status" value="1"/>
</dbReference>
<dbReference type="PANTHER" id="PTHR45528:SF1">
    <property type="entry name" value="SENSOR HISTIDINE KINASE CPXA"/>
    <property type="match status" value="1"/>
</dbReference>
<dbReference type="CDD" id="cd06225">
    <property type="entry name" value="HAMP"/>
    <property type="match status" value="1"/>
</dbReference>
<evidence type="ECO:0000256" key="14">
    <source>
        <dbReference type="SAM" id="Phobius"/>
    </source>
</evidence>
<dbReference type="SMART" id="SM00388">
    <property type="entry name" value="HisKA"/>
    <property type="match status" value="1"/>
</dbReference>
<gene>
    <name evidence="17" type="ORF">JOC83_000982</name>
</gene>
<dbReference type="InterPro" id="IPR003594">
    <property type="entry name" value="HATPase_dom"/>
</dbReference>
<dbReference type="InterPro" id="IPR005467">
    <property type="entry name" value="His_kinase_dom"/>
</dbReference>
<proteinExistence type="predicted"/>
<evidence type="ECO:0000256" key="5">
    <source>
        <dbReference type="ARBA" id="ARBA00022553"/>
    </source>
</evidence>
<evidence type="ECO:0000256" key="4">
    <source>
        <dbReference type="ARBA" id="ARBA00022475"/>
    </source>
</evidence>
<evidence type="ECO:0000256" key="7">
    <source>
        <dbReference type="ARBA" id="ARBA00022692"/>
    </source>
</evidence>
<dbReference type="Pfam" id="PF02518">
    <property type="entry name" value="HATPase_c"/>
    <property type="match status" value="1"/>
</dbReference>
<feature type="domain" description="Histidine kinase" evidence="15">
    <location>
        <begin position="255"/>
        <end position="446"/>
    </location>
</feature>
<dbReference type="EMBL" id="JAFBFC010000001">
    <property type="protein sequence ID" value="MBM7702156.1"/>
    <property type="molecule type" value="Genomic_DNA"/>
</dbReference>
<evidence type="ECO:0000256" key="9">
    <source>
        <dbReference type="ARBA" id="ARBA00022777"/>
    </source>
</evidence>